<dbReference type="PROSITE" id="PS00211">
    <property type="entry name" value="ABC_TRANSPORTER_1"/>
    <property type="match status" value="1"/>
</dbReference>
<feature type="transmembrane region" description="Helical" evidence="7">
    <location>
        <begin position="73"/>
        <end position="94"/>
    </location>
</feature>
<dbReference type="Proteomes" id="UP000638648">
    <property type="component" value="Unassembled WGS sequence"/>
</dbReference>
<dbReference type="PROSITE" id="PS50929">
    <property type="entry name" value="ABC_TM1F"/>
    <property type="match status" value="1"/>
</dbReference>
<protein>
    <submittedName>
        <fullName evidence="10">ATP-binding cassette subfamily B protein</fullName>
    </submittedName>
</protein>
<evidence type="ECO:0000256" key="7">
    <source>
        <dbReference type="SAM" id="Phobius"/>
    </source>
</evidence>
<evidence type="ECO:0000256" key="4">
    <source>
        <dbReference type="ARBA" id="ARBA00022840"/>
    </source>
</evidence>
<dbReference type="GO" id="GO:0016887">
    <property type="term" value="F:ATP hydrolysis activity"/>
    <property type="evidence" value="ECO:0007669"/>
    <property type="project" value="InterPro"/>
</dbReference>
<dbReference type="PANTHER" id="PTHR24221">
    <property type="entry name" value="ATP-BINDING CASSETTE SUB-FAMILY B"/>
    <property type="match status" value="1"/>
</dbReference>
<evidence type="ECO:0000256" key="3">
    <source>
        <dbReference type="ARBA" id="ARBA00022741"/>
    </source>
</evidence>
<dbReference type="PANTHER" id="PTHR24221:SF654">
    <property type="entry name" value="ATP-BINDING CASSETTE SUB-FAMILY B MEMBER 6"/>
    <property type="match status" value="1"/>
</dbReference>
<proteinExistence type="predicted"/>
<dbReference type="GO" id="GO:0005886">
    <property type="term" value="C:plasma membrane"/>
    <property type="evidence" value="ECO:0007669"/>
    <property type="project" value="UniProtKB-SubCell"/>
</dbReference>
<feature type="transmembrane region" description="Helical" evidence="7">
    <location>
        <begin position="178"/>
        <end position="197"/>
    </location>
</feature>
<dbReference type="GO" id="GO:0034040">
    <property type="term" value="F:ATPase-coupled lipid transmembrane transporter activity"/>
    <property type="evidence" value="ECO:0007669"/>
    <property type="project" value="TreeGrafter"/>
</dbReference>
<dbReference type="GO" id="GO:0140359">
    <property type="term" value="F:ABC-type transporter activity"/>
    <property type="evidence" value="ECO:0007669"/>
    <property type="project" value="InterPro"/>
</dbReference>
<feature type="transmembrane region" description="Helical" evidence="7">
    <location>
        <begin position="317"/>
        <end position="335"/>
    </location>
</feature>
<keyword evidence="5 7" id="KW-1133">Transmembrane helix</keyword>
<evidence type="ECO:0000259" key="8">
    <source>
        <dbReference type="PROSITE" id="PS50893"/>
    </source>
</evidence>
<keyword evidence="2 7" id="KW-0812">Transmembrane</keyword>
<dbReference type="GO" id="GO:0005524">
    <property type="term" value="F:ATP binding"/>
    <property type="evidence" value="ECO:0007669"/>
    <property type="project" value="UniProtKB-KW"/>
</dbReference>
<keyword evidence="3" id="KW-0547">Nucleotide-binding</keyword>
<keyword evidence="4 10" id="KW-0067">ATP-binding</keyword>
<organism evidence="10 11">
    <name type="scientific">Actinopolymorpha pittospori</name>
    <dbReference type="NCBI Taxonomy" id="648752"/>
    <lineage>
        <taxon>Bacteria</taxon>
        <taxon>Bacillati</taxon>
        <taxon>Actinomycetota</taxon>
        <taxon>Actinomycetes</taxon>
        <taxon>Propionibacteriales</taxon>
        <taxon>Actinopolymorphaceae</taxon>
        <taxon>Actinopolymorpha</taxon>
    </lineage>
</organism>
<dbReference type="Gene3D" id="1.20.1560.10">
    <property type="entry name" value="ABC transporter type 1, transmembrane domain"/>
    <property type="match status" value="1"/>
</dbReference>
<evidence type="ECO:0000256" key="6">
    <source>
        <dbReference type="ARBA" id="ARBA00023136"/>
    </source>
</evidence>
<comment type="caution">
    <text evidence="10">The sequence shown here is derived from an EMBL/GenBank/DDBJ whole genome shotgun (WGS) entry which is preliminary data.</text>
</comment>
<feature type="transmembrane region" description="Helical" evidence="7">
    <location>
        <begin position="39"/>
        <end position="61"/>
    </location>
</feature>
<dbReference type="RefSeq" id="WP_192750815.1">
    <property type="nucleotide sequence ID" value="NZ_BAABJL010000109.1"/>
</dbReference>
<dbReference type="Pfam" id="PF00005">
    <property type="entry name" value="ABC_tran"/>
    <property type="match status" value="1"/>
</dbReference>
<accession>A0A927R9Q1</accession>
<evidence type="ECO:0000313" key="11">
    <source>
        <dbReference type="Proteomes" id="UP000638648"/>
    </source>
</evidence>
<evidence type="ECO:0000313" key="10">
    <source>
        <dbReference type="EMBL" id="MBE1606739.1"/>
    </source>
</evidence>
<gene>
    <name evidence="10" type="ORF">HEB94_003587</name>
</gene>
<dbReference type="EMBL" id="JADBEM010000001">
    <property type="protein sequence ID" value="MBE1606739.1"/>
    <property type="molecule type" value="Genomic_DNA"/>
</dbReference>
<reference evidence="10" key="1">
    <citation type="submission" date="2020-10" db="EMBL/GenBank/DDBJ databases">
        <title>Sequencing the genomes of 1000 actinobacteria strains.</title>
        <authorList>
            <person name="Klenk H.-P."/>
        </authorList>
    </citation>
    <scope>NUCLEOTIDE SEQUENCE</scope>
    <source>
        <strain evidence="10">DSM 45354</strain>
    </source>
</reference>
<dbReference type="InterPro" id="IPR017871">
    <property type="entry name" value="ABC_transporter-like_CS"/>
</dbReference>
<dbReference type="InterPro" id="IPR039421">
    <property type="entry name" value="Type_1_exporter"/>
</dbReference>
<dbReference type="InterPro" id="IPR003593">
    <property type="entry name" value="AAA+_ATPase"/>
</dbReference>
<dbReference type="Gene3D" id="3.40.50.300">
    <property type="entry name" value="P-loop containing nucleotide triphosphate hydrolases"/>
    <property type="match status" value="1"/>
</dbReference>
<feature type="transmembrane region" description="Helical" evidence="7">
    <location>
        <begin position="257"/>
        <end position="280"/>
    </location>
</feature>
<evidence type="ECO:0000259" key="9">
    <source>
        <dbReference type="PROSITE" id="PS50929"/>
    </source>
</evidence>
<dbReference type="SUPFAM" id="SSF90123">
    <property type="entry name" value="ABC transporter transmembrane region"/>
    <property type="match status" value="1"/>
</dbReference>
<keyword evidence="11" id="KW-1185">Reference proteome</keyword>
<dbReference type="InterPro" id="IPR011527">
    <property type="entry name" value="ABC1_TM_dom"/>
</dbReference>
<comment type="subcellular location">
    <subcellularLocation>
        <location evidence="1">Cell membrane</location>
        <topology evidence="1">Multi-pass membrane protein</topology>
    </subcellularLocation>
</comment>
<feature type="domain" description="ABC transmembrane type-1" evidence="9">
    <location>
        <begin position="141"/>
        <end position="318"/>
    </location>
</feature>
<dbReference type="InterPro" id="IPR003439">
    <property type="entry name" value="ABC_transporter-like_ATP-bd"/>
</dbReference>
<feature type="domain" description="ABC transporter" evidence="8">
    <location>
        <begin position="363"/>
        <end position="608"/>
    </location>
</feature>
<dbReference type="PROSITE" id="PS50893">
    <property type="entry name" value="ABC_TRANSPORTER_2"/>
    <property type="match status" value="1"/>
</dbReference>
<keyword evidence="6 7" id="KW-0472">Membrane</keyword>
<evidence type="ECO:0000256" key="5">
    <source>
        <dbReference type="ARBA" id="ARBA00022989"/>
    </source>
</evidence>
<dbReference type="AlphaFoldDB" id="A0A927R9Q1"/>
<dbReference type="SMART" id="SM00382">
    <property type="entry name" value="AAA"/>
    <property type="match status" value="1"/>
</dbReference>
<dbReference type="InterPro" id="IPR036640">
    <property type="entry name" value="ABC1_TM_sf"/>
</dbReference>
<dbReference type="InterPro" id="IPR027417">
    <property type="entry name" value="P-loop_NTPase"/>
</dbReference>
<evidence type="ECO:0000256" key="2">
    <source>
        <dbReference type="ARBA" id="ARBA00022692"/>
    </source>
</evidence>
<feature type="transmembrane region" description="Helical" evidence="7">
    <location>
        <begin position="286"/>
        <end position="305"/>
    </location>
</feature>
<dbReference type="SUPFAM" id="SSF52540">
    <property type="entry name" value="P-loop containing nucleoside triphosphate hydrolases"/>
    <property type="match status" value="1"/>
</dbReference>
<sequence>MSSPTSAGTPDTGRGSALPGLARTLVYTVRAAFRTDARLALVTLTLAPAAWLDGTLAALFLKFLTDAALAHDGVAVVVAVSTLVVTLAGGWVTASFGRRLQHTLQEKAGVALEDELIQVSAGTPTLQHLERSDYLDRLDPLRKEAWIVHWTLESLAQTLGALAQTVLTIALLASVQPVLALLPVFGIPALLVGRAAALRERDAQEATGELRRRQHHLVTLATNASPGKEVRVFGIGDRLLRLSRETWRVEHARRTRVAWVGAGWQVVASAFFAVGFVGALVVVGNAVAAGLAGVGDLALALVLAATMSGNVGMVVSMFQWLAGCLAVGSRFLWLVDHARDEHRTVGASPATAARVPDRLRDAIELAEVTFTYPGTSRVVLDKVSLRLPAGRVVALVGANGAGKTTLVKLLCGMYAPTSGSIRVDGTDLTEFDLTQWRARCTGAFQDHARFEVTLREAVAIGDLDGGPGERAVADALEAAGAGTLVDVLPNGLSTQLGPTWPGGTDLSGGQWQKVALARGLMRPEPLLTVLDEPTASLDAPTEEALFAGYAAQSGTRGAHAVTLLVSHRFSTVRTADHIVVLAGTGVAEQGSHEELVARGGTYAQLYELQARGYR</sequence>
<evidence type="ECO:0000256" key="1">
    <source>
        <dbReference type="ARBA" id="ARBA00004651"/>
    </source>
</evidence>
<name>A0A927R9Q1_9ACTN</name>